<evidence type="ECO:0000313" key="1">
    <source>
        <dbReference type="EMBL" id="MVI56417.1"/>
    </source>
</evidence>
<evidence type="ECO:0000313" key="3">
    <source>
        <dbReference type="Proteomes" id="UP000433366"/>
    </source>
</evidence>
<evidence type="ECO:0000313" key="4">
    <source>
        <dbReference type="Proteomes" id="UP000434412"/>
    </source>
</evidence>
<dbReference type="Gene3D" id="2.40.10.270">
    <property type="entry name" value="Bacteriophage SPP1 head-tail adaptor protein"/>
    <property type="match status" value="1"/>
</dbReference>
<dbReference type="Proteomes" id="UP000433366">
    <property type="component" value="Unassembled WGS sequence"/>
</dbReference>
<reference evidence="3 4" key="1">
    <citation type="submission" date="2019-11" db="EMBL/GenBank/DDBJ databases">
        <title>Implementation of targeted gown and glove precautions to prevent Staphylococcus aureus acquisition in community-based nursing homes.</title>
        <authorList>
            <person name="Stine O.C."/>
        </authorList>
    </citation>
    <scope>NUCLEOTIDE SEQUENCE [LARGE SCALE GENOMIC DNA]</scope>
    <source>
        <strain evidence="2 4">S_2023.LVRQ.AN</strain>
        <strain evidence="1 3">S_4031.LGMP.AI</strain>
    </source>
</reference>
<dbReference type="RefSeq" id="WP_176439543.1">
    <property type="nucleotide sequence ID" value="NZ_JAESIA010000004.1"/>
</dbReference>
<evidence type="ECO:0000313" key="2">
    <source>
        <dbReference type="EMBL" id="MVL44095.1"/>
    </source>
</evidence>
<protein>
    <submittedName>
        <fullName evidence="2">Phage head closure protein</fullName>
    </submittedName>
</protein>
<dbReference type="AlphaFoldDB" id="A0A6B0C7E3"/>
<dbReference type="NCBIfam" id="TIGR01563">
    <property type="entry name" value="gp16_SPP1"/>
    <property type="match status" value="1"/>
</dbReference>
<organism evidence="2 4">
    <name type="scientific">Staphylococcus aureus</name>
    <dbReference type="NCBI Taxonomy" id="1280"/>
    <lineage>
        <taxon>Bacteria</taxon>
        <taxon>Bacillati</taxon>
        <taxon>Bacillota</taxon>
        <taxon>Bacilli</taxon>
        <taxon>Bacillales</taxon>
        <taxon>Staphylococcaceae</taxon>
        <taxon>Staphylococcus</taxon>
    </lineage>
</organism>
<name>A0A6B0C7E3_STAAU</name>
<dbReference type="EMBL" id="WPRH01000595">
    <property type="protein sequence ID" value="MVI56417.1"/>
    <property type="molecule type" value="Genomic_DNA"/>
</dbReference>
<dbReference type="EMBL" id="WPVZ01000086">
    <property type="protein sequence ID" value="MVL44095.1"/>
    <property type="molecule type" value="Genomic_DNA"/>
</dbReference>
<dbReference type="InterPro" id="IPR038666">
    <property type="entry name" value="SSP1_head-tail_sf"/>
</dbReference>
<proteinExistence type="predicted"/>
<sequence>MFNPFDEFPHTIEIGEVEVVGTHPKEYERFKSNETIKGFMDTPTSSETLKFHQMSKDFDQNLYTPYHIPITNKTLFNYEGKTYEVVGEPVDQGGQHEINLTRLRVRPIGKG</sequence>
<comment type="caution">
    <text evidence="2">The sequence shown here is derived from an EMBL/GenBank/DDBJ whole genome shotgun (WGS) entry which is preliminary data.</text>
</comment>
<accession>A0A6B0C7E3</accession>
<dbReference type="Proteomes" id="UP000434412">
    <property type="component" value="Unassembled WGS sequence"/>
</dbReference>
<gene>
    <name evidence="1" type="ORF">GO793_11205</name>
    <name evidence="2" type="ORF">GO941_01115</name>
</gene>
<dbReference type="InterPro" id="IPR008767">
    <property type="entry name" value="Phage_SPP1_head-tail_adaptor"/>
</dbReference>